<dbReference type="AlphaFoldDB" id="A0A9N9G843"/>
<dbReference type="InterPro" id="IPR023214">
    <property type="entry name" value="HAD_sf"/>
</dbReference>
<dbReference type="PANTHER" id="PTHR18901:SF38">
    <property type="entry name" value="PSEUDOURIDINE-5'-PHOSPHATASE"/>
    <property type="match status" value="1"/>
</dbReference>
<reference evidence="1" key="1">
    <citation type="submission" date="2021-06" db="EMBL/GenBank/DDBJ databases">
        <authorList>
            <person name="Kallberg Y."/>
            <person name="Tangrot J."/>
            <person name="Rosling A."/>
        </authorList>
    </citation>
    <scope>NUCLEOTIDE SEQUENCE</scope>
    <source>
        <strain evidence="1">AZ414A</strain>
    </source>
</reference>
<dbReference type="Gene3D" id="3.40.50.1000">
    <property type="entry name" value="HAD superfamily/HAD-like"/>
    <property type="match status" value="1"/>
</dbReference>
<dbReference type="SUPFAM" id="SSF56784">
    <property type="entry name" value="HAD-like"/>
    <property type="match status" value="1"/>
</dbReference>
<gene>
    <name evidence="1" type="ORF">DEBURN_LOCUS8700</name>
</gene>
<evidence type="ECO:0000313" key="2">
    <source>
        <dbReference type="Proteomes" id="UP000789706"/>
    </source>
</evidence>
<dbReference type="Proteomes" id="UP000789706">
    <property type="component" value="Unassembled WGS sequence"/>
</dbReference>
<organism evidence="1 2">
    <name type="scientific">Diversispora eburnea</name>
    <dbReference type="NCBI Taxonomy" id="1213867"/>
    <lineage>
        <taxon>Eukaryota</taxon>
        <taxon>Fungi</taxon>
        <taxon>Fungi incertae sedis</taxon>
        <taxon>Mucoromycota</taxon>
        <taxon>Glomeromycotina</taxon>
        <taxon>Glomeromycetes</taxon>
        <taxon>Diversisporales</taxon>
        <taxon>Diversisporaceae</taxon>
        <taxon>Diversispora</taxon>
    </lineage>
</organism>
<proteinExistence type="predicted"/>
<comment type="caution">
    <text evidence="1">The sequence shown here is derived from an EMBL/GenBank/DDBJ whole genome shotgun (WGS) entry which is preliminary data.</text>
</comment>
<accession>A0A9N9G843</accession>
<dbReference type="EMBL" id="CAJVPK010001367">
    <property type="protein sequence ID" value="CAG8583740.1"/>
    <property type="molecule type" value="Genomic_DNA"/>
</dbReference>
<dbReference type="GO" id="GO:0016791">
    <property type="term" value="F:phosphatase activity"/>
    <property type="evidence" value="ECO:0007669"/>
    <property type="project" value="TreeGrafter"/>
</dbReference>
<name>A0A9N9G843_9GLOM</name>
<sequence>MPGVLRLVKHLNAHKIPIVVATSSLRNNFKIKSSNNQELFSLFDDITCGDDPNVLNGKPAPDIFLAARAKAGNPPVSQCLVFEDALNGIQAARNAGMHVNPNLAALYPGDNGATEKKTIELFLAKLISSKKKSTYTSCYYHSLMEANKSR</sequence>
<dbReference type="InterPro" id="IPR036412">
    <property type="entry name" value="HAD-like_sf"/>
</dbReference>
<protein>
    <submittedName>
        <fullName evidence="1">2801_t:CDS:1</fullName>
    </submittedName>
</protein>
<evidence type="ECO:0000313" key="1">
    <source>
        <dbReference type="EMBL" id="CAG8583740.1"/>
    </source>
</evidence>
<dbReference type="InterPro" id="IPR006439">
    <property type="entry name" value="HAD-SF_hydro_IA"/>
</dbReference>
<dbReference type="NCBIfam" id="TIGR01509">
    <property type="entry name" value="HAD-SF-IA-v3"/>
    <property type="match status" value="1"/>
</dbReference>
<dbReference type="Pfam" id="PF00702">
    <property type="entry name" value="Hydrolase"/>
    <property type="match status" value="1"/>
</dbReference>
<keyword evidence="2" id="KW-1185">Reference proteome</keyword>
<dbReference type="PANTHER" id="PTHR18901">
    <property type="entry name" value="2-DEOXYGLUCOSE-6-PHOSPHATE PHOSPHATASE 2"/>
    <property type="match status" value="1"/>
</dbReference>
<dbReference type="OrthoDB" id="40579at2759"/>